<dbReference type="GO" id="GO:0033014">
    <property type="term" value="P:tetrapyrrole biosynthetic process"/>
    <property type="evidence" value="ECO:0007669"/>
    <property type="project" value="InterPro"/>
</dbReference>
<keyword evidence="3" id="KW-1185">Reference proteome</keyword>
<dbReference type="SUPFAM" id="SSF69618">
    <property type="entry name" value="HemD-like"/>
    <property type="match status" value="1"/>
</dbReference>
<evidence type="ECO:0000259" key="1">
    <source>
        <dbReference type="Pfam" id="PF02602"/>
    </source>
</evidence>
<dbReference type="GO" id="GO:0004852">
    <property type="term" value="F:uroporphyrinogen-III synthase activity"/>
    <property type="evidence" value="ECO:0007669"/>
    <property type="project" value="InterPro"/>
</dbReference>
<dbReference type="Proteomes" id="UP000195807">
    <property type="component" value="Chromosome"/>
</dbReference>
<sequence>MTPVITIRPAPGDAATVERGAHQGLAVTSRPLFSVGAVPWAVPDPADFDAVLLGSANALRHGGAGLQALTVLPALCVGETTAEAARETGFTVIAVGARGMQTLLPHAEARGLTRLLRLSGEAHVPLDPSPGIAIEPRFVYRVQPRPIDRSLAGMLAGGAIVLLHSGEAAGHFAGECDRLGLPRGAIALACLAPRIARMAGEGWAACRHASSPDDAALLALADQMCQSGLPGKV</sequence>
<protein>
    <recommendedName>
        <fullName evidence="1">Tetrapyrrole biosynthesis uroporphyrinogen III synthase domain-containing protein</fullName>
    </recommendedName>
</protein>
<dbReference type="KEGG" id="cman:A9D14_07490"/>
<evidence type="ECO:0000313" key="3">
    <source>
        <dbReference type="Proteomes" id="UP000195807"/>
    </source>
</evidence>
<dbReference type="AlphaFoldDB" id="A0A1Z1FBB9"/>
<name>A0A1Z1FBB9_9SPHN</name>
<dbReference type="Gene3D" id="3.40.50.10090">
    <property type="match status" value="2"/>
</dbReference>
<feature type="domain" description="Tetrapyrrole biosynthesis uroporphyrinogen III synthase" evidence="1">
    <location>
        <begin position="18"/>
        <end position="218"/>
    </location>
</feature>
<proteinExistence type="predicted"/>
<dbReference type="CDD" id="cd06578">
    <property type="entry name" value="HemD"/>
    <property type="match status" value="1"/>
</dbReference>
<dbReference type="OrthoDB" id="7424801at2"/>
<evidence type="ECO:0000313" key="2">
    <source>
        <dbReference type="EMBL" id="ARU16065.1"/>
    </source>
</evidence>
<accession>A0A1Z1FBB9</accession>
<reference evidence="2 3" key="1">
    <citation type="submission" date="2017-01" db="EMBL/GenBank/DDBJ databases">
        <title>Complete genome sequence of esterase-producing bacterium Croceicoccus marinus E4A9.</title>
        <authorList>
            <person name="Wu Y.-H."/>
            <person name="Cheng H."/>
            <person name="Xu L."/>
            <person name="Huo Y.-Y."/>
            <person name="Wang C.-S."/>
            <person name="Xu X.-W."/>
        </authorList>
    </citation>
    <scope>NUCLEOTIDE SEQUENCE [LARGE SCALE GENOMIC DNA]</scope>
    <source>
        <strain evidence="2 3">E4A9</strain>
    </source>
</reference>
<dbReference type="Pfam" id="PF02602">
    <property type="entry name" value="HEM4"/>
    <property type="match status" value="1"/>
</dbReference>
<dbReference type="InterPro" id="IPR003754">
    <property type="entry name" value="4pyrrol_synth_uPrphyn_synth"/>
</dbReference>
<dbReference type="STRING" id="450378.GCA_001661675_01500"/>
<dbReference type="EMBL" id="CP019602">
    <property type="protein sequence ID" value="ARU16065.1"/>
    <property type="molecule type" value="Genomic_DNA"/>
</dbReference>
<organism evidence="2 3">
    <name type="scientific">Croceicoccus marinus</name>
    <dbReference type="NCBI Taxonomy" id="450378"/>
    <lineage>
        <taxon>Bacteria</taxon>
        <taxon>Pseudomonadati</taxon>
        <taxon>Pseudomonadota</taxon>
        <taxon>Alphaproteobacteria</taxon>
        <taxon>Sphingomonadales</taxon>
        <taxon>Erythrobacteraceae</taxon>
        <taxon>Croceicoccus</taxon>
    </lineage>
</organism>
<dbReference type="RefSeq" id="WP_066844765.1">
    <property type="nucleotide sequence ID" value="NZ_CP019602.1"/>
</dbReference>
<gene>
    <name evidence="2" type="ORF">A9D14_07490</name>
</gene>
<dbReference type="InterPro" id="IPR036108">
    <property type="entry name" value="4pyrrol_syn_uPrphyn_synt_sf"/>
</dbReference>